<evidence type="ECO:0000313" key="9">
    <source>
        <dbReference type="Proteomes" id="UP001498398"/>
    </source>
</evidence>
<keyword evidence="9" id="KW-1185">Reference proteome</keyword>
<evidence type="ECO:0000256" key="1">
    <source>
        <dbReference type="ARBA" id="ARBA00004141"/>
    </source>
</evidence>
<reference evidence="8 9" key="1">
    <citation type="submission" date="2024-01" db="EMBL/GenBank/DDBJ databases">
        <title>A draft genome for the cacao thread blight pathogen Marasmiellus scandens.</title>
        <authorList>
            <person name="Baruah I.K."/>
            <person name="Leung J."/>
            <person name="Bukari Y."/>
            <person name="Amoako-Attah I."/>
            <person name="Meinhardt L.W."/>
            <person name="Bailey B.A."/>
            <person name="Cohen S.P."/>
        </authorList>
    </citation>
    <scope>NUCLEOTIDE SEQUENCE [LARGE SCALE GENOMIC DNA]</scope>
    <source>
        <strain evidence="8 9">GH-19</strain>
    </source>
</reference>
<evidence type="ECO:0000256" key="4">
    <source>
        <dbReference type="ARBA" id="ARBA00023136"/>
    </source>
</evidence>
<feature type="transmembrane region" description="Helical" evidence="6">
    <location>
        <begin position="194"/>
        <end position="213"/>
    </location>
</feature>
<protein>
    <recommendedName>
        <fullName evidence="7">Major facilitator superfamily (MFS) profile domain-containing protein</fullName>
    </recommendedName>
</protein>
<organism evidence="8 9">
    <name type="scientific">Marasmiellus scandens</name>
    <dbReference type="NCBI Taxonomy" id="2682957"/>
    <lineage>
        <taxon>Eukaryota</taxon>
        <taxon>Fungi</taxon>
        <taxon>Dikarya</taxon>
        <taxon>Basidiomycota</taxon>
        <taxon>Agaricomycotina</taxon>
        <taxon>Agaricomycetes</taxon>
        <taxon>Agaricomycetidae</taxon>
        <taxon>Agaricales</taxon>
        <taxon>Marasmiineae</taxon>
        <taxon>Omphalotaceae</taxon>
        <taxon>Marasmiellus</taxon>
    </lineage>
</organism>
<keyword evidence="2 6" id="KW-0812">Transmembrane</keyword>
<dbReference type="SUPFAM" id="SSF103473">
    <property type="entry name" value="MFS general substrate transporter"/>
    <property type="match status" value="1"/>
</dbReference>
<feature type="transmembrane region" description="Helical" evidence="6">
    <location>
        <begin position="381"/>
        <end position="403"/>
    </location>
</feature>
<evidence type="ECO:0000256" key="6">
    <source>
        <dbReference type="SAM" id="Phobius"/>
    </source>
</evidence>
<feature type="transmembrane region" description="Helical" evidence="6">
    <location>
        <begin position="409"/>
        <end position="429"/>
    </location>
</feature>
<feature type="transmembrane region" description="Helical" evidence="6">
    <location>
        <begin position="305"/>
        <end position="331"/>
    </location>
</feature>
<feature type="domain" description="Major facilitator superfamily (MFS) profile" evidence="7">
    <location>
        <begin position="71"/>
        <end position="501"/>
    </location>
</feature>
<dbReference type="InterPro" id="IPR020846">
    <property type="entry name" value="MFS_dom"/>
</dbReference>
<dbReference type="EMBL" id="JBANRG010000001">
    <property type="protein sequence ID" value="KAK7472557.1"/>
    <property type="molecule type" value="Genomic_DNA"/>
</dbReference>
<dbReference type="InterPro" id="IPR036259">
    <property type="entry name" value="MFS_trans_sf"/>
</dbReference>
<feature type="transmembrane region" description="Helical" evidence="6">
    <location>
        <begin position="337"/>
        <end position="360"/>
    </location>
</feature>
<sequence length="515" mass="56232">MFSSSKQEHLNPVPDLELPTPPETPLDVEGQLRVEKYVDRASDDADVLIVDFAPGTSESPREWPKWKKWYVTSTVSFLCLAVALGSSIVTGDIEGPTVDLDTQQEIVNLTITCFVIGFGIGPLLFAPLSEVLGRTLLYQISMFLYFIFTLPSALAKNSATLIVARQIAGLAASAPMCNVGGSVADIWSTEDRGPAMAIFSGTIFLGPTLGPVVGGWIGERAGWRWIYWVLFVFSGVSFALTLFIPETLSAVLLKRKAQKLREQTGDGRYKTKEEVEEQSIGRKSLKEKTIETLGRPLVMLALEPIVILFSFYLAFVYSLLYLLFFAFPIAFAEVRGFSLGITGTTFVSIMIGIGIAMCLLPVQERVYKAATVNGTFPEARLYGMMVGSIALPIALFIFAFTGGYAHVNFMGPCVAGAIFGFAMIVIYVSANSYIVDSYSSYAASAIAAKTLLRSLVGAAVPLYVNQMFHNMGFQWAGLLLALVAVAIAPIPFVFYKYGEKIRARSSRAEQNVRVE</sequence>
<comment type="caution">
    <text evidence="8">The sequence shown here is derived from an EMBL/GenBank/DDBJ whole genome shotgun (WGS) entry which is preliminary data.</text>
</comment>
<feature type="transmembrane region" description="Helical" evidence="6">
    <location>
        <begin position="136"/>
        <end position="155"/>
    </location>
</feature>
<evidence type="ECO:0000313" key="8">
    <source>
        <dbReference type="EMBL" id="KAK7472557.1"/>
    </source>
</evidence>
<evidence type="ECO:0000256" key="2">
    <source>
        <dbReference type="ARBA" id="ARBA00022692"/>
    </source>
</evidence>
<feature type="transmembrane region" description="Helical" evidence="6">
    <location>
        <begin position="475"/>
        <end position="495"/>
    </location>
</feature>
<dbReference type="Proteomes" id="UP001498398">
    <property type="component" value="Unassembled WGS sequence"/>
</dbReference>
<evidence type="ECO:0000256" key="5">
    <source>
        <dbReference type="SAM" id="MobiDB-lite"/>
    </source>
</evidence>
<proteinExistence type="predicted"/>
<gene>
    <name evidence="8" type="ORF">VKT23_000672</name>
</gene>
<dbReference type="PROSITE" id="PS50850">
    <property type="entry name" value="MFS"/>
    <property type="match status" value="1"/>
</dbReference>
<feature type="transmembrane region" description="Helical" evidence="6">
    <location>
        <begin position="69"/>
        <end position="89"/>
    </location>
</feature>
<keyword evidence="3 6" id="KW-1133">Transmembrane helix</keyword>
<dbReference type="PANTHER" id="PTHR23502:SF48">
    <property type="entry name" value="MULTIDRUG TRANSPORTER, PUTATIVE (AFU_ORTHOLOGUE AFUA_5G02700)-RELATED"/>
    <property type="match status" value="1"/>
</dbReference>
<comment type="subcellular location">
    <subcellularLocation>
        <location evidence="1">Membrane</location>
        <topology evidence="1">Multi-pass membrane protein</topology>
    </subcellularLocation>
</comment>
<name>A0ABR1K5S4_9AGAR</name>
<evidence type="ECO:0000259" key="7">
    <source>
        <dbReference type="PROSITE" id="PS50850"/>
    </source>
</evidence>
<evidence type="ECO:0000256" key="3">
    <source>
        <dbReference type="ARBA" id="ARBA00022989"/>
    </source>
</evidence>
<feature type="region of interest" description="Disordered" evidence="5">
    <location>
        <begin position="1"/>
        <end position="25"/>
    </location>
</feature>
<dbReference type="Gene3D" id="1.20.1250.20">
    <property type="entry name" value="MFS general substrate transporter like domains"/>
    <property type="match status" value="1"/>
</dbReference>
<dbReference type="PANTHER" id="PTHR23502">
    <property type="entry name" value="MAJOR FACILITATOR SUPERFAMILY"/>
    <property type="match status" value="1"/>
</dbReference>
<feature type="transmembrane region" description="Helical" evidence="6">
    <location>
        <begin position="109"/>
        <end position="129"/>
    </location>
</feature>
<accession>A0ABR1K5S4</accession>
<dbReference type="CDD" id="cd17323">
    <property type="entry name" value="MFS_Tpo1_MDR_like"/>
    <property type="match status" value="1"/>
</dbReference>
<keyword evidence="4 6" id="KW-0472">Membrane</keyword>
<dbReference type="Pfam" id="PF07690">
    <property type="entry name" value="MFS_1"/>
    <property type="match status" value="1"/>
</dbReference>
<dbReference type="InterPro" id="IPR011701">
    <property type="entry name" value="MFS"/>
</dbReference>
<feature type="transmembrane region" description="Helical" evidence="6">
    <location>
        <begin position="225"/>
        <end position="253"/>
    </location>
</feature>